<organism evidence="3 4">
    <name type="scientific">Phyllostomus discolor</name>
    <name type="common">pale spear-nosed bat</name>
    <dbReference type="NCBI Taxonomy" id="89673"/>
    <lineage>
        <taxon>Eukaryota</taxon>
        <taxon>Metazoa</taxon>
        <taxon>Chordata</taxon>
        <taxon>Craniata</taxon>
        <taxon>Vertebrata</taxon>
        <taxon>Euteleostomi</taxon>
        <taxon>Mammalia</taxon>
        <taxon>Eutheria</taxon>
        <taxon>Laurasiatheria</taxon>
        <taxon>Chiroptera</taxon>
        <taxon>Yangochiroptera</taxon>
        <taxon>Phyllostomidae</taxon>
        <taxon>Phyllostominae</taxon>
        <taxon>Phyllostomus</taxon>
    </lineage>
</organism>
<keyword evidence="2" id="KW-0732">Signal</keyword>
<name>A0A833Z9J3_9CHIR</name>
<feature type="signal peptide" evidence="2">
    <location>
        <begin position="1"/>
        <end position="26"/>
    </location>
</feature>
<dbReference type="AlphaFoldDB" id="A0A833Z9J3"/>
<evidence type="ECO:0000256" key="1">
    <source>
        <dbReference type="SAM" id="MobiDB-lite"/>
    </source>
</evidence>
<feature type="region of interest" description="Disordered" evidence="1">
    <location>
        <begin position="44"/>
        <end position="82"/>
    </location>
</feature>
<evidence type="ECO:0000256" key="2">
    <source>
        <dbReference type="SAM" id="SignalP"/>
    </source>
</evidence>
<dbReference type="EMBL" id="JABVXQ010000010">
    <property type="protein sequence ID" value="KAF6088529.1"/>
    <property type="molecule type" value="Genomic_DNA"/>
</dbReference>
<feature type="chain" id="PRO_5032597744" evidence="2">
    <location>
        <begin position="27"/>
        <end position="281"/>
    </location>
</feature>
<reference evidence="3 4" key="1">
    <citation type="journal article" date="2020" name="Nature">
        <title>Six reference-quality genomes reveal evolution of bat adaptations.</title>
        <authorList>
            <person name="Jebb D."/>
            <person name="Huang Z."/>
            <person name="Pippel M."/>
            <person name="Hughes G.M."/>
            <person name="Lavrichenko K."/>
            <person name="Devanna P."/>
            <person name="Winkler S."/>
            <person name="Jermiin L.S."/>
            <person name="Skirmuntt E.C."/>
            <person name="Katzourakis A."/>
            <person name="Burkitt-Gray L."/>
            <person name="Ray D.A."/>
            <person name="Sullivan K.A.M."/>
            <person name="Roscito J.G."/>
            <person name="Kirilenko B.M."/>
            <person name="Davalos L.M."/>
            <person name="Corthals A.P."/>
            <person name="Power M.L."/>
            <person name="Jones G."/>
            <person name="Ransome R.D."/>
            <person name="Dechmann D.K.N."/>
            <person name="Locatelli A.G."/>
            <person name="Puechmaille S.J."/>
            <person name="Fedrigo O."/>
            <person name="Jarvis E.D."/>
            <person name="Hiller M."/>
            <person name="Vernes S.C."/>
            <person name="Myers E.W."/>
            <person name="Teeling E.C."/>
        </authorList>
    </citation>
    <scope>NUCLEOTIDE SEQUENCE [LARGE SCALE GENOMIC DNA]</scope>
    <source>
        <strain evidence="3">Bat1K_MPI-CBG_1</strain>
    </source>
</reference>
<evidence type="ECO:0000313" key="3">
    <source>
        <dbReference type="EMBL" id="KAF6088529.1"/>
    </source>
</evidence>
<dbReference type="Proteomes" id="UP000664940">
    <property type="component" value="Unassembled WGS sequence"/>
</dbReference>
<protein>
    <submittedName>
        <fullName evidence="3">Uncharacterized protein</fullName>
    </submittedName>
</protein>
<comment type="caution">
    <text evidence="3">The sequence shown here is derived from an EMBL/GenBank/DDBJ whole genome shotgun (WGS) entry which is preliminary data.</text>
</comment>
<proteinExistence type="predicted"/>
<sequence length="281" mass="29993">MARSFSPVSRFGYWRWMLSSWDEVCCVCVCVCVCVRETPRSKVTSDVAHPPRAGTVNRCDHRRTLPPEGPHPGDTASVVTQDAGTQVRGLRSPDWGHLRLQGWRVAAGAGVWVLPARMSLGEGEEVSSAEARGHAGRPSSACRVATAAGPVSSPLSPWCCSGQAAVCLEETGLCGQECGAACEGASCWALGRSLGVPRLPRWARVRETDNVPSEGGWLYGEFSSPRRKAAARHPKRDVHCTAPPCRRASALWHVTGEGPGVASLLSALALLGFETTDCRGH</sequence>
<accession>A0A833Z9J3</accession>
<gene>
    <name evidence="3" type="ORF">HJG60_008352</name>
</gene>
<evidence type="ECO:0000313" key="4">
    <source>
        <dbReference type="Proteomes" id="UP000664940"/>
    </source>
</evidence>